<evidence type="ECO:0000256" key="2">
    <source>
        <dbReference type="SAM" id="MobiDB-lite"/>
    </source>
</evidence>
<evidence type="ECO:0000313" key="5">
    <source>
        <dbReference type="Proteomes" id="UP000033483"/>
    </source>
</evidence>
<name>A0A0F4ZCH7_9PEZI</name>
<dbReference type="GO" id="GO:0016020">
    <property type="term" value="C:membrane"/>
    <property type="evidence" value="ECO:0007669"/>
    <property type="project" value="TreeGrafter"/>
</dbReference>
<dbReference type="AlphaFoldDB" id="A0A0F4ZCH7"/>
<feature type="region of interest" description="Disordered" evidence="2">
    <location>
        <begin position="1"/>
        <end position="22"/>
    </location>
</feature>
<dbReference type="InterPro" id="IPR001199">
    <property type="entry name" value="Cyt_B5-like_heme/steroid-bd"/>
</dbReference>
<feature type="compositionally biased region" description="Low complexity" evidence="2">
    <location>
        <begin position="11"/>
        <end position="22"/>
    </location>
</feature>
<organism evidence="4 5">
    <name type="scientific">Thielaviopsis punctulata</name>
    <dbReference type="NCBI Taxonomy" id="72032"/>
    <lineage>
        <taxon>Eukaryota</taxon>
        <taxon>Fungi</taxon>
        <taxon>Dikarya</taxon>
        <taxon>Ascomycota</taxon>
        <taxon>Pezizomycotina</taxon>
        <taxon>Sordariomycetes</taxon>
        <taxon>Hypocreomycetidae</taxon>
        <taxon>Microascales</taxon>
        <taxon>Ceratocystidaceae</taxon>
        <taxon>Thielaviopsis</taxon>
    </lineage>
</organism>
<dbReference type="GO" id="GO:0012505">
    <property type="term" value="C:endomembrane system"/>
    <property type="evidence" value="ECO:0007669"/>
    <property type="project" value="TreeGrafter"/>
</dbReference>
<dbReference type="FunFam" id="3.10.120.10:FF:000018">
    <property type="entry name" value="Heme/steroid binding domain protein, putative"/>
    <property type="match status" value="1"/>
</dbReference>
<evidence type="ECO:0000313" key="4">
    <source>
        <dbReference type="EMBL" id="KKA27836.1"/>
    </source>
</evidence>
<comment type="similarity">
    <text evidence="1">Belongs to the cytochrome b5 family. MAPR subfamily.</text>
</comment>
<keyword evidence="5" id="KW-1185">Reference proteome</keyword>
<dbReference type="InterPro" id="IPR050577">
    <property type="entry name" value="MAPR/NEUFC/NENF-like"/>
</dbReference>
<accession>A0A0F4ZCH7</accession>
<dbReference type="PANTHER" id="PTHR10281">
    <property type="entry name" value="MEMBRANE-ASSOCIATED PROGESTERONE RECEPTOR COMPONENT-RELATED"/>
    <property type="match status" value="1"/>
</dbReference>
<dbReference type="Pfam" id="PF00173">
    <property type="entry name" value="Cyt-b5"/>
    <property type="match status" value="1"/>
</dbReference>
<protein>
    <recommendedName>
        <fullName evidence="3">Cytochrome b5 heme-binding domain-containing protein</fullName>
    </recommendedName>
</protein>
<sequence>MSESNLRQRKPVASPSSDSDSVPLLEKKTVQQRIKDEDATTTSSLIVDGLRILTFLILASCTLSYLTSGGRSMFWTAHTVPRYLTVKYWKAQFAAPIYLTPAELATYDGSDPSKPLYLAINGTIYDVSASRHIYGPGGSYQYFTGVDSSRAFVTGCFAEDRTPDMRGVEQMFIPLDNPEIDSQYEADELEALRKAEYDAAMKKVDQALAHWAGFFAKNQKYTFVGYVKREDGWLDKLEPRELCAQAQKGRPKRPAPGH</sequence>
<dbReference type="InterPro" id="IPR036400">
    <property type="entry name" value="Cyt_B5-like_heme/steroid_sf"/>
</dbReference>
<dbReference type="EMBL" id="LAEV01001567">
    <property type="protein sequence ID" value="KKA27836.1"/>
    <property type="molecule type" value="Genomic_DNA"/>
</dbReference>
<comment type="caution">
    <text evidence="4">The sequence shown here is derived from an EMBL/GenBank/DDBJ whole genome shotgun (WGS) entry which is preliminary data.</text>
</comment>
<evidence type="ECO:0000256" key="1">
    <source>
        <dbReference type="ARBA" id="ARBA00038357"/>
    </source>
</evidence>
<dbReference type="SMART" id="SM01117">
    <property type="entry name" value="Cyt-b5"/>
    <property type="match status" value="1"/>
</dbReference>
<dbReference type="SUPFAM" id="SSF55856">
    <property type="entry name" value="Cytochrome b5-like heme/steroid binding domain"/>
    <property type="match status" value="1"/>
</dbReference>
<dbReference type="Proteomes" id="UP000033483">
    <property type="component" value="Unassembled WGS sequence"/>
</dbReference>
<evidence type="ECO:0000259" key="3">
    <source>
        <dbReference type="SMART" id="SM01117"/>
    </source>
</evidence>
<feature type="domain" description="Cytochrome b5 heme-binding" evidence="3">
    <location>
        <begin position="99"/>
        <end position="190"/>
    </location>
</feature>
<dbReference type="OrthoDB" id="10257697at2759"/>
<dbReference type="PANTHER" id="PTHR10281:SF76">
    <property type="entry name" value="CALCUTTA CUP-RELATED"/>
    <property type="match status" value="1"/>
</dbReference>
<reference evidence="4 5" key="1">
    <citation type="submission" date="2015-03" db="EMBL/GenBank/DDBJ databases">
        <authorList>
            <person name="Radwan O."/>
            <person name="Al-Naeli F.A."/>
            <person name="Rendon G.A."/>
            <person name="Fields C."/>
        </authorList>
    </citation>
    <scope>NUCLEOTIDE SEQUENCE [LARGE SCALE GENOMIC DNA]</scope>
    <source>
        <strain evidence="4">CR-DP1</strain>
    </source>
</reference>
<gene>
    <name evidence="4" type="ORF">TD95_003900</name>
</gene>
<proteinExistence type="inferred from homology"/>
<dbReference type="Gene3D" id="3.10.120.10">
    <property type="entry name" value="Cytochrome b5-like heme/steroid binding domain"/>
    <property type="match status" value="1"/>
</dbReference>